<dbReference type="PROSITE" id="PS00630">
    <property type="entry name" value="IMP_2"/>
    <property type="match status" value="1"/>
</dbReference>
<dbReference type="Pfam" id="PF00459">
    <property type="entry name" value="Inositol_P"/>
    <property type="match status" value="1"/>
</dbReference>
<proteinExistence type="inferred from homology"/>
<evidence type="ECO:0000313" key="6">
    <source>
        <dbReference type="Proteomes" id="UP000318483"/>
    </source>
</evidence>
<feature type="binding site" evidence="4">
    <location>
        <position position="91"/>
    </location>
    <ligand>
        <name>Mg(2+)</name>
        <dbReference type="ChEBI" id="CHEBI:18420"/>
        <label>1</label>
        <note>catalytic</note>
    </ligand>
</feature>
<reference evidence="5 6" key="1">
    <citation type="submission" date="2019-07" db="EMBL/GenBank/DDBJ databases">
        <title>Litoreibacter alkalisoli sp. nov., isolated from saline-alkaline soil.</title>
        <authorList>
            <person name="Wang S."/>
            <person name="Xu L."/>
            <person name="Xing Y.-T."/>
            <person name="Sun J.-Q."/>
        </authorList>
    </citation>
    <scope>NUCLEOTIDE SEQUENCE [LARGE SCALE GENOMIC DNA]</scope>
    <source>
        <strain evidence="5 6">LN3S51</strain>
    </source>
</reference>
<dbReference type="AlphaFoldDB" id="A0A5B8I551"/>
<feature type="binding site" evidence="4">
    <location>
        <position position="71"/>
    </location>
    <ligand>
        <name>Mg(2+)</name>
        <dbReference type="ChEBI" id="CHEBI:18420"/>
        <label>1</label>
        <note>catalytic</note>
    </ligand>
</feature>
<evidence type="ECO:0000256" key="3">
    <source>
        <dbReference type="ARBA" id="ARBA00022842"/>
    </source>
</evidence>
<keyword evidence="3 4" id="KW-0460">Magnesium</keyword>
<feature type="binding site" evidence="4">
    <location>
        <position position="92"/>
    </location>
    <ligand>
        <name>Mg(2+)</name>
        <dbReference type="ChEBI" id="CHEBI:18420"/>
        <label>1</label>
        <note>catalytic</note>
    </ligand>
</feature>
<dbReference type="PANTHER" id="PTHR20854">
    <property type="entry name" value="INOSITOL MONOPHOSPHATASE"/>
    <property type="match status" value="1"/>
</dbReference>
<dbReference type="GO" id="GO:0006020">
    <property type="term" value="P:inositol metabolic process"/>
    <property type="evidence" value="ECO:0007669"/>
    <property type="project" value="TreeGrafter"/>
</dbReference>
<name>A0A5B8I551_9RHOB</name>
<dbReference type="InterPro" id="IPR020550">
    <property type="entry name" value="Inositol_monophosphatase_CS"/>
</dbReference>
<dbReference type="GO" id="GO:0046854">
    <property type="term" value="P:phosphatidylinositol phosphate biosynthetic process"/>
    <property type="evidence" value="ECO:0007669"/>
    <property type="project" value="InterPro"/>
</dbReference>
<gene>
    <name evidence="5" type="ORF">FPZ52_01240</name>
</gene>
<dbReference type="GO" id="GO:0046872">
    <property type="term" value="F:metal ion binding"/>
    <property type="evidence" value="ECO:0007669"/>
    <property type="project" value="UniProtKB-KW"/>
</dbReference>
<sequence>MPDPQDLADLELLTKAAHEAGEIATRYWRRDPEVWHKPLEAGPVSEADLEIDRWLYRTLTRARPDYGWLSEETEDNPNHRDDHSIFVIDPIDGTRAFIDGAKTWAHSLAVVRGTKVTTAVVFLPIHQRLFIATKGGGAQLNGSPISASQRTEISGATMLANKWTLGPDFWPGGTPLVDRQFRSSLAYRLSLVGQGRFDAMVTFRNSWEWDIAAGSLIASEAGATVSDRHGKRLSFNNTRPYVEGVIAAPAPLHENLLARTQLPIA</sequence>
<evidence type="ECO:0000256" key="1">
    <source>
        <dbReference type="ARBA" id="ARBA00009759"/>
    </source>
</evidence>
<dbReference type="EMBL" id="CP042261">
    <property type="protein sequence ID" value="QDY68379.1"/>
    <property type="molecule type" value="Genomic_DNA"/>
</dbReference>
<dbReference type="GO" id="GO:0007165">
    <property type="term" value="P:signal transduction"/>
    <property type="evidence" value="ECO:0007669"/>
    <property type="project" value="TreeGrafter"/>
</dbReference>
<evidence type="ECO:0000256" key="4">
    <source>
        <dbReference type="PIRSR" id="PIRSR600760-2"/>
    </source>
</evidence>
<evidence type="ECO:0000256" key="2">
    <source>
        <dbReference type="ARBA" id="ARBA00022723"/>
    </source>
</evidence>
<dbReference type="Gene3D" id="3.30.540.10">
    <property type="entry name" value="Fructose-1,6-Bisphosphatase, subunit A, domain 1"/>
    <property type="match status" value="1"/>
</dbReference>
<dbReference type="GO" id="GO:0008934">
    <property type="term" value="F:inositol monophosphate 1-phosphatase activity"/>
    <property type="evidence" value="ECO:0007669"/>
    <property type="project" value="TreeGrafter"/>
</dbReference>
<evidence type="ECO:0000313" key="5">
    <source>
        <dbReference type="EMBL" id="QDY68379.1"/>
    </source>
</evidence>
<dbReference type="Proteomes" id="UP000318483">
    <property type="component" value="Chromosome"/>
</dbReference>
<keyword evidence="6" id="KW-1185">Reference proteome</keyword>
<dbReference type="OrthoDB" id="9785695at2"/>
<comment type="cofactor">
    <cofactor evidence="4">
        <name>Mg(2+)</name>
        <dbReference type="ChEBI" id="CHEBI:18420"/>
    </cofactor>
</comment>
<dbReference type="InterPro" id="IPR000760">
    <property type="entry name" value="Inositol_monophosphatase-like"/>
</dbReference>
<dbReference type="CDD" id="cd01638">
    <property type="entry name" value="CysQ"/>
    <property type="match status" value="1"/>
</dbReference>
<dbReference type="PRINTS" id="PR00377">
    <property type="entry name" value="IMPHPHTASES"/>
</dbReference>
<comment type="similarity">
    <text evidence="1">Belongs to the inositol monophosphatase superfamily.</text>
</comment>
<accession>A0A5B8I551</accession>
<organism evidence="5 6">
    <name type="scientific">Qingshengfaniella alkalisoli</name>
    <dbReference type="NCBI Taxonomy" id="2599296"/>
    <lineage>
        <taxon>Bacteria</taxon>
        <taxon>Pseudomonadati</taxon>
        <taxon>Pseudomonadota</taxon>
        <taxon>Alphaproteobacteria</taxon>
        <taxon>Rhodobacterales</taxon>
        <taxon>Paracoccaceae</taxon>
        <taxon>Qingshengfaniella</taxon>
    </lineage>
</organism>
<protein>
    <submittedName>
        <fullName evidence="5">3'(2'),5'-bisphosphate nucleotidase CysQ</fullName>
    </submittedName>
</protein>
<keyword evidence="2 4" id="KW-0479">Metal-binding</keyword>
<dbReference type="SUPFAM" id="SSF56655">
    <property type="entry name" value="Carbohydrate phosphatase"/>
    <property type="match status" value="1"/>
</dbReference>
<dbReference type="Gene3D" id="3.40.190.80">
    <property type="match status" value="1"/>
</dbReference>
<feature type="binding site" evidence="4">
    <location>
        <position position="89"/>
    </location>
    <ligand>
        <name>Mg(2+)</name>
        <dbReference type="ChEBI" id="CHEBI:18420"/>
        <label>1</label>
        <note>catalytic</note>
    </ligand>
</feature>
<dbReference type="RefSeq" id="WP_146362947.1">
    <property type="nucleotide sequence ID" value="NZ_CP042261.1"/>
</dbReference>
<feature type="binding site" evidence="4">
    <location>
        <position position="210"/>
    </location>
    <ligand>
        <name>Mg(2+)</name>
        <dbReference type="ChEBI" id="CHEBI:18420"/>
        <label>1</label>
        <note>catalytic</note>
    </ligand>
</feature>
<dbReference type="PANTHER" id="PTHR20854:SF4">
    <property type="entry name" value="INOSITOL-1-MONOPHOSPHATASE-RELATED"/>
    <property type="match status" value="1"/>
</dbReference>
<dbReference type="KEGG" id="lit:FPZ52_01240"/>